<organism evidence="1 2">
    <name type="scientific">Solidesulfovibrio carbinoliphilus subsp. oakridgensis</name>
    <dbReference type="NCBI Taxonomy" id="694327"/>
    <lineage>
        <taxon>Bacteria</taxon>
        <taxon>Pseudomonadati</taxon>
        <taxon>Thermodesulfobacteriota</taxon>
        <taxon>Desulfovibrionia</taxon>
        <taxon>Desulfovibrionales</taxon>
        <taxon>Desulfovibrionaceae</taxon>
        <taxon>Solidesulfovibrio</taxon>
    </lineage>
</organism>
<keyword evidence="2" id="KW-1185">Reference proteome</keyword>
<dbReference type="Gene3D" id="3.90.550.40">
    <property type="match status" value="1"/>
</dbReference>
<dbReference type="OrthoDB" id="561165at2"/>
<evidence type="ECO:0008006" key="3">
    <source>
        <dbReference type="Google" id="ProtNLM"/>
    </source>
</evidence>
<evidence type="ECO:0000313" key="1">
    <source>
        <dbReference type="EMBL" id="EHJ47276.1"/>
    </source>
</evidence>
<dbReference type="InterPro" id="IPR029044">
    <property type="entry name" value="Nucleotide-diphossugar_trans"/>
</dbReference>
<dbReference type="eggNOG" id="COG1216">
    <property type="taxonomic scope" value="Bacteria"/>
</dbReference>
<reference evidence="2" key="1">
    <citation type="journal article" date="2015" name="Genome Announc.">
        <title>High-Quality Draft Genome Sequence of Desulfovibrio carbinoliphilus FW-101-2B, an Organic Acid-Oxidizing Sulfate-Reducing Bacterium Isolated from Uranium(VI)-Contaminated Groundwater.</title>
        <authorList>
            <person name="Ramsay B.D."/>
            <person name="Hwang C."/>
            <person name="Woo H.L."/>
            <person name="Carroll S.L."/>
            <person name="Lucas S."/>
            <person name="Han J."/>
            <person name="Lapidus A.L."/>
            <person name="Cheng J.F."/>
            <person name="Goodwin L.A."/>
            <person name="Pitluck S."/>
            <person name="Peters L."/>
            <person name="Chertkov O."/>
            <person name="Held B."/>
            <person name="Detter J.C."/>
            <person name="Han C.S."/>
            <person name="Tapia R."/>
            <person name="Land M.L."/>
            <person name="Hauser L.J."/>
            <person name="Kyrpides N.C."/>
            <person name="Ivanova N.N."/>
            <person name="Mikhailova N."/>
            <person name="Pagani I."/>
            <person name="Woyke T."/>
            <person name="Arkin A.P."/>
            <person name="Dehal P."/>
            <person name="Chivian D."/>
            <person name="Criddle C.S."/>
            <person name="Wu W."/>
            <person name="Chakraborty R."/>
            <person name="Hazen T.C."/>
            <person name="Fields M.W."/>
        </authorList>
    </citation>
    <scope>NUCLEOTIDE SEQUENCE [LARGE SCALE GENOMIC DNA]</scope>
    <source>
        <strain evidence="2">FW-101-2B</strain>
    </source>
</reference>
<dbReference type="SUPFAM" id="SSF53448">
    <property type="entry name" value="Nucleotide-diphospho-sugar transferases"/>
    <property type="match status" value="1"/>
</dbReference>
<gene>
    <name evidence="1" type="ORF">DFW101_1266</name>
</gene>
<dbReference type="HOGENOM" id="CLU_078175_0_0_7"/>
<dbReference type="EMBL" id="CM001368">
    <property type="protein sequence ID" value="EHJ47276.1"/>
    <property type="molecule type" value="Genomic_DNA"/>
</dbReference>
<name>G7Q6A3_9BACT</name>
<accession>G7Q6A3</accession>
<sequence length="246" mass="27427">MLVIGTPCYGGVVALPYMLSMLALKDMLNRERVPFRLLTPAGDSLITRVRNGIANEFLRDPRATHLLFIDADIEFQPQMVTRLLSSGKDVVCGVYPVKGLRLDRVMGQPAGTSPAVAEAASLDYAVRVKAGCRMDAAGFLEVEYAATGFMMVRREVLLRLQEAYPELHYRHDCTNAEANESFAFFDTAIDPETRDYLPEDYAFCKRWRDIGGQVHVSVPGTFAHHGGRAYVGDFGTFLRNIFHKSV</sequence>
<evidence type="ECO:0000313" key="2">
    <source>
        <dbReference type="Proteomes" id="UP000004662"/>
    </source>
</evidence>
<proteinExistence type="predicted"/>
<protein>
    <recommendedName>
        <fullName evidence="3">Glycosyl transferase family 2</fullName>
    </recommendedName>
</protein>
<dbReference type="AlphaFoldDB" id="G7Q6A3"/>
<dbReference type="RefSeq" id="WP_009180684.1">
    <property type="nucleotide sequence ID" value="NZ_CM001368.1"/>
</dbReference>
<dbReference type="Proteomes" id="UP000004662">
    <property type="component" value="Chromosome"/>
</dbReference>
<dbReference type="STRING" id="694327.DFW101_1266"/>